<dbReference type="InterPro" id="IPR002891">
    <property type="entry name" value="APS"/>
</dbReference>
<evidence type="ECO:0000313" key="12">
    <source>
        <dbReference type="EMBL" id="BAV33115.1"/>
    </source>
</evidence>
<dbReference type="Pfam" id="PF01747">
    <property type="entry name" value="ATP-sulfurylase"/>
    <property type="match status" value="1"/>
</dbReference>
<dbReference type="KEGG" id="slim:SCL_0795"/>
<comment type="pathway">
    <text evidence="2 7">Sulfur metabolism; hydrogen sulfide biosynthesis; sulfite from sulfate: step 2/3.</text>
</comment>
<feature type="domain" description="Sulphate adenylyltransferase catalytic" evidence="10">
    <location>
        <begin position="182"/>
        <end position="391"/>
    </location>
</feature>
<dbReference type="Pfam" id="PF14306">
    <property type="entry name" value="PUA_2"/>
    <property type="match status" value="1"/>
</dbReference>
<dbReference type="SUPFAM" id="SSF88697">
    <property type="entry name" value="PUA domain-like"/>
    <property type="match status" value="1"/>
</dbReference>
<dbReference type="InterPro" id="IPR025980">
    <property type="entry name" value="ATP-Sase_PUA-like_dom"/>
</dbReference>
<dbReference type="HAMAP" id="MF_00065">
    <property type="entry name" value="Adenylyl_sulf_kinase"/>
    <property type="match status" value="1"/>
</dbReference>
<feature type="compositionally biased region" description="Low complexity" evidence="8">
    <location>
        <begin position="603"/>
        <end position="619"/>
    </location>
</feature>
<evidence type="ECO:0000256" key="2">
    <source>
        <dbReference type="ARBA" id="ARBA00004806"/>
    </source>
</evidence>
<dbReference type="FunFam" id="3.40.50.300:FF:000802">
    <property type="entry name" value="Sulfate adenylyltransferase"/>
    <property type="match status" value="1"/>
</dbReference>
<dbReference type="GO" id="GO:0004020">
    <property type="term" value="F:adenylylsulfate kinase activity"/>
    <property type="evidence" value="ECO:0007669"/>
    <property type="project" value="UniProtKB-UniRule"/>
</dbReference>
<dbReference type="Gene3D" id="3.40.50.300">
    <property type="entry name" value="P-loop containing nucleotide triphosphate hydrolases"/>
    <property type="match status" value="1"/>
</dbReference>
<dbReference type="GO" id="GO:0010134">
    <property type="term" value="P:sulfate assimilation via adenylyl sulfate reduction"/>
    <property type="evidence" value="ECO:0007669"/>
    <property type="project" value="TreeGrafter"/>
</dbReference>
<sequence length="619" mass="67892">MSGAHRLGAARELNQPYGGTLVNLLVDPGRAAELKAASRDLASLDLSPRQLADLEMLATGVLSPLTSFMGQADYEAVCAGMRLADGRLWPVPVTLDVSLKFAESIAPGRPIALRDAEGTLMAVLTVAEIWQPDRGAEAQCLYGTRSFTHAAANQLLNAGGEACVTGKLEVVELPLHHDFGPLRRTPAEVRAQLARRGATRVVGYHPRHLMHRAHVEFTKRTAYLHDAVLLIQAAIGRRGLNDADHFSRVRALRAALDHYSAQVAQLNLLELSPRHSGARSALWHAILHKNFGCSHFIVEHDYDDQGEGATGDPLYGRYHALDSVTWHAQEIGIEVVPFRNLVLEEDQPEKLLSPRGASRRMKGRIRETSHEQHAEVAHWFSYPTVLEEWRKTLRHGFTLFFTGLSGAGKSTLAQVLYARLKEQEARPVTLLDGDIVRKNISSELGFSREHRDMNVLRQGYMASLITRHGGIAICAPIAPYANTRAQVRAMVEEDGDFIEIYVATPLTTCETRDRKGLYARARAGLIKQFTGVSDPYETPVNPEIVVDTSLQSAGEAADKILAYLTAQGYLGRGSTMEAETHKIKHEPITLWTSDAGSLPQTLSSGDGASSPGAGKRLYK</sequence>
<evidence type="ECO:0000256" key="6">
    <source>
        <dbReference type="ARBA" id="ARBA00022840"/>
    </source>
</evidence>
<keyword evidence="7 12" id="KW-0418">Kinase</keyword>
<evidence type="ECO:0000313" key="13">
    <source>
        <dbReference type="Proteomes" id="UP000243180"/>
    </source>
</evidence>
<dbReference type="PANTHER" id="PTHR42700:SF1">
    <property type="entry name" value="SULFATE ADENYLYLTRANSFERASE"/>
    <property type="match status" value="1"/>
</dbReference>
<feature type="region of interest" description="Disordered" evidence="8">
    <location>
        <begin position="594"/>
        <end position="619"/>
    </location>
</feature>
<dbReference type="InParanoid" id="A0A1B4XE87"/>
<keyword evidence="7" id="KW-0597">Phosphoprotein</keyword>
<comment type="function">
    <text evidence="7">Catalyzes the synthesis of activated sulfate.</text>
</comment>
<dbReference type="GO" id="GO:0005524">
    <property type="term" value="F:ATP binding"/>
    <property type="evidence" value="ECO:0007669"/>
    <property type="project" value="UniProtKB-UniRule"/>
</dbReference>
<evidence type="ECO:0000259" key="9">
    <source>
        <dbReference type="Pfam" id="PF01583"/>
    </source>
</evidence>
<feature type="domain" description="APS kinase" evidence="9">
    <location>
        <begin position="396"/>
        <end position="547"/>
    </location>
</feature>
<evidence type="ECO:0000256" key="7">
    <source>
        <dbReference type="HAMAP-Rule" id="MF_00065"/>
    </source>
</evidence>
<evidence type="ECO:0000256" key="8">
    <source>
        <dbReference type="SAM" id="MobiDB-lite"/>
    </source>
</evidence>
<dbReference type="Proteomes" id="UP000243180">
    <property type="component" value="Chromosome"/>
</dbReference>
<evidence type="ECO:0000259" key="10">
    <source>
        <dbReference type="Pfam" id="PF01747"/>
    </source>
</evidence>
<dbReference type="RefSeq" id="WP_096360005.1">
    <property type="nucleotide sequence ID" value="NZ_AP014879.1"/>
</dbReference>
<evidence type="ECO:0000259" key="11">
    <source>
        <dbReference type="Pfam" id="PF14306"/>
    </source>
</evidence>
<dbReference type="UniPathway" id="UPA00140">
    <property type="reaction ID" value="UER00205"/>
</dbReference>
<dbReference type="OrthoDB" id="9804504at2"/>
<reference evidence="12 13" key="1">
    <citation type="submission" date="2015-05" db="EMBL/GenBank/DDBJ databases">
        <title>Complete genome sequence of a sulfur-oxidizing gammaproteobacterium strain HA5.</title>
        <authorList>
            <person name="Miura A."/>
            <person name="Kojima H."/>
            <person name="Fukui M."/>
        </authorList>
    </citation>
    <scope>NUCLEOTIDE SEQUENCE [LARGE SCALE GENOMIC DNA]</scope>
    <source>
        <strain evidence="12 13">HA5</strain>
    </source>
</reference>
<keyword evidence="13" id="KW-1185">Reference proteome</keyword>
<dbReference type="SUPFAM" id="SSF52374">
    <property type="entry name" value="Nucleotidylyl transferase"/>
    <property type="match status" value="1"/>
</dbReference>
<dbReference type="AlphaFoldDB" id="A0A1B4XE87"/>
<comment type="catalytic activity">
    <reaction evidence="1 7">
        <text>adenosine 5'-phosphosulfate + ATP = 3'-phosphoadenylyl sulfate + ADP + H(+)</text>
        <dbReference type="Rhea" id="RHEA:24152"/>
        <dbReference type="ChEBI" id="CHEBI:15378"/>
        <dbReference type="ChEBI" id="CHEBI:30616"/>
        <dbReference type="ChEBI" id="CHEBI:58243"/>
        <dbReference type="ChEBI" id="CHEBI:58339"/>
        <dbReference type="ChEBI" id="CHEBI:456216"/>
        <dbReference type="EC" id="2.7.1.25"/>
    </reaction>
</comment>
<keyword evidence="5 7" id="KW-0547">Nucleotide-binding</keyword>
<evidence type="ECO:0000256" key="1">
    <source>
        <dbReference type="ARBA" id="ARBA00001823"/>
    </source>
</evidence>
<dbReference type="NCBIfam" id="NF004040">
    <property type="entry name" value="PRK05537.1"/>
    <property type="match status" value="1"/>
</dbReference>
<proteinExistence type="inferred from homology"/>
<dbReference type="GO" id="GO:0070814">
    <property type="term" value="P:hydrogen sulfide biosynthetic process"/>
    <property type="evidence" value="ECO:0007669"/>
    <property type="project" value="UniProtKB-UniRule"/>
</dbReference>
<dbReference type="PANTHER" id="PTHR42700">
    <property type="entry name" value="SULFATE ADENYLYLTRANSFERASE"/>
    <property type="match status" value="1"/>
</dbReference>
<feature type="domain" description="ATP-sulfurylase PUA-like" evidence="11">
    <location>
        <begin position="15"/>
        <end position="172"/>
    </location>
</feature>
<evidence type="ECO:0000256" key="3">
    <source>
        <dbReference type="ARBA" id="ARBA00012121"/>
    </source>
</evidence>
<keyword evidence="6 7" id="KW-0067">ATP-binding</keyword>
<feature type="binding site" evidence="7">
    <location>
        <begin position="403"/>
        <end position="410"/>
    </location>
    <ligand>
        <name>ATP</name>
        <dbReference type="ChEBI" id="CHEBI:30616"/>
    </ligand>
</feature>
<organism evidence="12 13">
    <name type="scientific">Sulfuricaulis limicola</name>
    <dbReference type="NCBI Taxonomy" id="1620215"/>
    <lineage>
        <taxon>Bacteria</taxon>
        <taxon>Pseudomonadati</taxon>
        <taxon>Pseudomonadota</taxon>
        <taxon>Gammaproteobacteria</taxon>
        <taxon>Acidiferrobacterales</taxon>
        <taxon>Acidiferrobacteraceae</taxon>
        <taxon>Sulfuricaulis</taxon>
    </lineage>
</organism>
<dbReference type="GO" id="GO:0019379">
    <property type="term" value="P:sulfate assimilation, phosphoadenylyl sulfate reduction by phosphoadenylyl-sulfate reductase (thioredoxin)"/>
    <property type="evidence" value="ECO:0007669"/>
    <property type="project" value="TreeGrafter"/>
</dbReference>
<keyword evidence="4 7" id="KW-0808">Transferase</keyword>
<dbReference type="CDD" id="cd02027">
    <property type="entry name" value="APSK"/>
    <property type="match status" value="1"/>
</dbReference>
<accession>A0A1B4XE87</accession>
<dbReference type="InterPro" id="IPR014729">
    <property type="entry name" value="Rossmann-like_a/b/a_fold"/>
</dbReference>
<dbReference type="Gene3D" id="3.10.400.10">
    <property type="entry name" value="Sulfate adenylyltransferase"/>
    <property type="match status" value="1"/>
</dbReference>
<dbReference type="GO" id="GO:0004781">
    <property type="term" value="F:sulfate adenylyltransferase (ATP) activity"/>
    <property type="evidence" value="ECO:0007669"/>
    <property type="project" value="InterPro"/>
</dbReference>
<dbReference type="InterPro" id="IPR015947">
    <property type="entry name" value="PUA-like_sf"/>
</dbReference>
<dbReference type="InterPro" id="IPR059117">
    <property type="entry name" value="APS_kinase_dom"/>
</dbReference>
<dbReference type="NCBIfam" id="NF003013">
    <property type="entry name" value="PRK03846.1"/>
    <property type="match status" value="1"/>
</dbReference>
<dbReference type="NCBIfam" id="TIGR00455">
    <property type="entry name" value="apsK"/>
    <property type="match status" value="1"/>
</dbReference>
<dbReference type="Pfam" id="PF01583">
    <property type="entry name" value="APS_kinase"/>
    <property type="match status" value="1"/>
</dbReference>
<dbReference type="InterPro" id="IPR027417">
    <property type="entry name" value="P-loop_NTPase"/>
</dbReference>
<name>A0A1B4XE87_9GAMM</name>
<dbReference type="EMBL" id="AP014879">
    <property type="protein sequence ID" value="BAV33115.1"/>
    <property type="molecule type" value="Genomic_DNA"/>
</dbReference>
<protein>
    <recommendedName>
        <fullName evidence="3 7">Adenylyl-sulfate kinase</fullName>
        <ecNumber evidence="3 7">2.7.1.25</ecNumber>
    </recommendedName>
    <alternativeName>
        <fullName evidence="7">APS kinase</fullName>
    </alternativeName>
    <alternativeName>
        <fullName evidence="7">ATP adenosine-5'-phosphosulfate 3'-phosphotransferase</fullName>
    </alternativeName>
    <alternativeName>
        <fullName evidence="7">Adenosine-5'-phosphosulfate kinase</fullName>
    </alternativeName>
</protein>
<dbReference type="GO" id="GO:0005737">
    <property type="term" value="C:cytoplasm"/>
    <property type="evidence" value="ECO:0007669"/>
    <property type="project" value="TreeGrafter"/>
</dbReference>
<dbReference type="EC" id="2.7.1.25" evidence="3 7"/>
<comment type="caution">
    <text evidence="7">Lacks conserved residue(s) required for the propagation of feature annotation.</text>
</comment>
<evidence type="ECO:0000256" key="4">
    <source>
        <dbReference type="ARBA" id="ARBA00022679"/>
    </source>
</evidence>
<gene>
    <name evidence="7" type="primary">cysC</name>
    <name evidence="12" type="ORF">SCL_0795</name>
</gene>
<dbReference type="InterPro" id="IPR024951">
    <property type="entry name" value="Sulfurylase_cat_dom"/>
</dbReference>
<comment type="similarity">
    <text evidence="7">Belongs to the APS kinase family.</text>
</comment>
<evidence type="ECO:0000256" key="5">
    <source>
        <dbReference type="ARBA" id="ARBA00022741"/>
    </source>
</evidence>
<dbReference type="InterPro" id="IPR050512">
    <property type="entry name" value="Sulf_AdTrans/APS_kinase"/>
</dbReference>
<dbReference type="Gene3D" id="3.40.50.620">
    <property type="entry name" value="HUPs"/>
    <property type="match status" value="1"/>
</dbReference>
<dbReference type="SUPFAM" id="SSF52540">
    <property type="entry name" value="P-loop containing nucleoside triphosphate hydrolases"/>
    <property type="match status" value="1"/>
</dbReference>